<feature type="region of interest" description="Disordered" evidence="1">
    <location>
        <begin position="162"/>
        <end position="181"/>
    </location>
</feature>
<feature type="region of interest" description="Disordered" evidence="1">
    <location>
        <begin position="94"/>
        <end position="142"/>
    </location>
</feature>
<evidence type="ECO:0000256" key="1">
    <source>
        <dbReference type="SAM" id="MobiDB-lite"/>
    </source>
</evidence>
<reference evidence="2 3" key="1">
    <citation type="submission" date="2016-03" db="EMBL/GenBank/DDBJ databases">
        <title>EvidentialGene: Evidence-directed Construction of Genes on Genomes.</title>
        <authorList>
            <person name="Gilbert D.G."/>
            <person name="Choi J.-H."/>
            <person name="Mockaitis K."/>
            <person name="Colbourne J."/>
            <person name="Pfrender M."/>
        </authorList>
    </citation>
    <scope>NUCLEOTIDE SEQUENCE [LARGE SCALE GENOMIC DNA]</scope>
    <source>
        <strain evidence="2 3">Xinb3</strain>
        <tissue evidence="2">Complete organism</tissue>
    </source>
</reference>
<dbReference type="EMBL" id="LRGB01000104">
    <property type="protein sequence ID" value="KZS20853.1"/>
    <property type="molecule type" value="Genomic_DNA"/>
</dbReference>
<dbReference type="PANTHER" id="PTHR34153:SF2">
    <property type="entry name" value="SI:CH211-262H13.3-RELATED"/>
    <property type="match status" value="1"/>
</dbReference>
<sequence>MSLNNPIKYHIVCGENEENWIELIPSKSVEDGHRCFWLPDERIKSERFYKLLNKRVEPNVVTWQLIDIKILKSFCFLEDGIRCYHGKSQLRRSKSSKKRNRFESGSSDGSDSSNDSNSDSEIQIPLAPVVPNTKGHENISKSRGEFNMSHVSCLVTKGKRSVIRPTERNAHRENDDFEQTQDSMSFGFDAEEGEHEQDSNEGNYRISSIRSLPQLNHQVPFTFQTNYCSNLSEMAISLKSGKNFLSSYEEEQENSCFVLGEEYLLPTPTSSGIRNIGSNNRDNISIFCLPSTHLTEVLLENCVLVHHPRHFNPPAVDEFKIIGGNDTGDLIRRIISRLMTKSLQREFSVDGLRGNRKLKDTEVWSTIISAAKNSPDSKGATDKKMEKHIRDYLRHAKDKKSITEDEPTQCI</sequence>
<feature type="compositionally biased region" description="Basic and acidic residues" evidence="1">
    <location>
        <begin position="165"/>
        <end position="174"/>
    </location>
</feature>
<feature type="compositionally biased region" description="Low complexity" evidence="1">
    <location>
        <begin position="104"/>
        <end position="120"/>
    </location>
</feature>
<proteinExistence type="predicted"/>
<evidence type="ECO:0008006" key="4">
    <source>
        <dbReference type="Google" id="ProtNLM"/>
    </source>
</evidence>
<organism evidence="2 3">
    <name type="scientific">Daphnia magna</name>
    <dbReference type="NCBI Taxonomy" id="35525"/>
    <lineage>
        <taxon>Eukaryota</taxon>
        <taxon>Metazoa</taxon>
        <taxon>Ecdysozoa</taxon>
        <taxon>Arthropoda</taxon>
        <taxon>Crustacea</taxon>
        <taxon>Branchiopoda</taxon>
        <taxon>Diplostraca</taxon>
        <taxon>Cladocera</taxon>
        <taxon>Anomopoda</taxon>
        <taxon>Daphniidae</taxon>
        <taxon>Daphnia</taxon>
    </lineage>
</organism>
<dbReference type="Proteomes" id="UP000076858">
    <property type="component" value="Unassembled WGS sequence"/>
</dbReference>
<dbReference type="PANTHER" id="PTHR34153">
    <property type="entry name" value="SI:CH211-262H13.3-RELATED-RELATED"/>
    <property type="match status" value="1"/>
</dbReference>
<dbReference type="AlphaFoldDB" id="A0A162RX62"/>
<protein>
    <recommendedName>
        <fullName evidence="4">BEN domain-containing protein</fullName>
    </recommendedName>
</protein>
<evidence type="ECO:0000313" key="3">
    <source>
        <dbReference type="Proteomes" id="UP000076858"/>
    </source>
</evidence>
<name>A0A162RX62_9CRUS</name>
<accession>A0A162RX62</accession>
<comment type="caution">
    <text evidence="2">The sequence shown here is derived from an EMBL/GenBank/DDBJ whole genome shotgun (WGS) entry which is preliminary data.</text>
</comment>
<evidence type="ECO:0000313" key="2">
    <source>
        <dbReference type="EMBL" id="KZS20853.1"/>
    </source>
</evidence>
<gene>
    <name evidence="2" type="ORF">APZ42_012352</name>
</gene>
<keyword evidence="3" id="KW-1185">Reference proteome</keyword>